<evidence type="ECO:0000256" key="1">
    <source>
        <dbReference type="SAM" id="Phobius"/>
    </source>
</evidence>
<dbReference type="AlphaFoldDB" id="A0A0F9F339"/>
<feature type="transmembrane region" description="Helical" evidence="1">
    <location>
        <begin position="12"/>
        <end position="28"/>
    </location>
</feature>
<name>A0A0F9F339_9ZZZZ</name>
<keyword evidence="1" id="KW-1133">Transmembrane helix</keyword>
<comment type="caution">
    <text evidence="2">The sequence shown here is derived from an EMBL/GenBank/DDBJ whole genome shotgun (WGS) entry which is preliminary data.</text>
</comment>
<gene>
    <name evidence="2" type="ORF">LCGC14_2001190</name>
</gene>
<proteinExistence type="predicted"/>
<keyword evidence="1" id="KW-0472">Membrane</keyword>
<sequence length="64" mass="6831">MNGYVWKAEEIGWAMAVAGAVFVFELLSRFEAEVLSDPKAYGVAALAGLIRAVFGAGLAVLTRR</sequence>
<protein>
    <submittedName>
        <fullName evidence="2">Uncharacterized protein</fullName>
    </submittedName>
</protein>
<evidence type="ECO:0000313" key="2">
    <source>
        <dbReference type="EMBL" id="KKL80794.1"/>
    </source>
</evidence>
<dbReference type="EMBL" id="LAZR01022752">
    <property type="protein sequence ID" value="KKL80794.1"/>
    <property type="molecule type" value="Genomic_DNA"/>
</dbReference>
<organism evidence="2">
    <name type="scientific">marine sediment metagenome</name>
    <dbReference type="NCBI Taxonomy" id="412755"/>
    <lineage>
        <taxon>unclassified sequences</taxon>
        <taxon>metagenomes</taxon>
        <taxon>ecological metagenomes</taxon>
    </lineage>
</organism>
<reference evidence="2" key="1">
    <citation type="journal article" date="2015" name="Nature">
        <title>Complex archaea that bridge the gap between prokaryotes and eukaryotes.</title>
        <authorList>
            <person name="Spang A."/>
            <person name="Saw J.H."/>
            <person name="Jorgensen S.L."/>
            <person name="Zaremba-Niedzwiedzka K."/>
            <person name="Martijn J."/>
            <person name="Lind A.E."/>
            <person name="van Eijk R."/>
            <person name="Schleper C."/>
            <person name="Guy L."/>
            <person name="Ettema T.J."/>
        </authorList>
    </citation>
    <scope>NUCLEOTIDE SEQUENCE</scope>
</reference>
<keyword evidence="1" id="KW-0812">Transmembrane</keyword>
<accession>A0A0F9F339</accession>
<feature type="transmembrane region" description="Helical" evidence="1">
    <location>
        <begin position="40"/>
        <end position="61"/>
    </location>
</feature>